<protein>
    <submittedName>
        <fullName evidence="1">Cell division protein FtsQ</fullName>
    </submittedName>
</protein>
<dbReference type="GO" id="GO:0051301">
    <property type="term" value="P:cell division"/>
    <property type="evidence" value="ECO:0007669"/>
    <property type="project" value="UniProtKB-KW"/>
</dbReference>
<proteinExistence type="predicted"/>
<evidence type="ECO:0000313" key="1">
    <source>
        <dbReference type="EMBL" id="QEK51898.1"/>
    </source>
</evidence>
<accession>A0A5C0VGN1</accession>
<dbReference type="KEGG" id="pej:FYC62_09750"/>
<keyword evidence="1" id="KW-0132">Cell division</keyword>
<organism evidence="1 2">
    <name type="scientific">Pedobacter aquae</name>
    <dbReference type="NCBI Taxonomy" id="2605747"/>
    <lineage>
        <taxon>Bacteria</taxon>
        <taxon>Pseudomonadati</taxon>
        <taxon>Bacteroidota</taxon>
        <taxon>Sphingobacteriia</taxon>
        <taxon>Sphingobacteriales</taxon>
        <taxon>Sphingobacteriaceae</taxon>
        <taxon>Pedobacter</taxon>
    </lineage>
</organism>
<dbReference type="AlphaFoldDB" id="A0A5C0VGN1"/>
<evidence type="ECO:0000313" key="2">
    <source>
        <dbReference type="Proteomes" id="UP000323653"/>
    </source>
</evidence>
<keyword evidence="2" id="KW-1185">Reference proteome</keyword>
<name>A0A5C0VGN1_9SPHI</name>
<keyword evidence="1" id="KW-0131">Cell cycle</keyword>
<dbReference type="RefSeq" id="WP_149074792.1">
    <property type="nucleotide sequence ID" value="NZ_CP043329.1"/>
</dbReference>
<dbReference type="Proteomes" id="UP000323653">
    <property type="component" value="Chromosome"/>
</dbReference>
<gene>
    <name evidence="1" type="ORF">FYC62_09750</name>
</gene>
<dbReference type="EMBL" id="CP043329">
    <property type="protein sequence ID" value="QEK51898.1"/>
    <property type="molecule type" value="Genomic_DNA"/>
</dbReference>
<sequence length="292" mass="33537">MLKKIKWKLVGAIFLWLVSLSGLVVLMSFIETKKVETVCREVKVILPGNQYFIERAEVDEILVSKNGLLVGRRLDNIDLQSLEDRLQANPFIEYANVFADMNGVIHANIRQRVPILRMLNIAGQDYYIDQNGLKIPLSEHFTARVLVANGMILEGFSGKIDTLRTTLAKDLFKVAVHIAKDSLWNEQFVQLYVNDKKEIELVPRVGKQKIIFGDGNDIEDKFKRLLVFYKKAIPYVGWDTYSSVSLKFKGQIVCQKSDSTILRTQFEQQQLRDSLRKEEIKEIAKDSIQNTL</sequence>
<reference evidence="1 2" key="1">
    <citation type="submission" date="2019-08" db="EMBL/GenBank/DDBJ databases">
        <title>Pedobacter sp. nov., isolated from Han river, South Korea.</title>
        <authorList>
            <person name="Lee D.-H."/>
            <person name="Kim Y.-S."/>
            <person name="Hwang E.-M."/>
            <person name="Le Tran T.C."/>
            <person name="Cha C.-J."/>
        </authorList>
    </citation>
    <scope>NUCLEOTIDE SEQUENCE [LARGE SCALE GENOMIC DNA]</scope>
    <source>
        <strain evidence="1 2">CJ43</strain>
    </source>
</reference>